<keyword evidence="2" id="KW-1133">Transmembrane helix</keyword>
<dbReference type="PANTHER" id="PTHR43849:SF2">
    <property type="entry name" value="BLL3936 PROTEIN"/>
    <property type="match status" value="1"/>
</dbReference>
<feature type="transmembrane region" description="Helical" evidence="2">
    <location>
        <begin position="667"/>
        <end position="686"/>
    </location>
</feature>
<feature type="transmembrane region" description="Helical" evidence="2">
    <location>
        <begin position="87"/>
        <end position="108"/>
    </location>
</feature>
<feature type="domain" description="TRAP C4-dicarboxylate transport system permease DctM subunit" evidence="3">
    <location>
        <begin position="133"/>
        <end position="665"/>
    </location>
</feature>
<feature type="transmembrane region" description="Helical" evidence="2">
    <location>
        <begin position="63"/>
        <end position="80"/>
    </location>
</feature>
<dbReference type="Pfam" id="PF06808">
    <property type="entry name" value="DctM"/>
    <property type="match status" value="1"/>
</dbReference>
<feature type="transmembrane region" description="Helical" evidence="2">
    <location>
        <begin position="458"/>
        <end position="475"/>
    </location>
</feature>
<sequence length="850" mass="91608">MQDNQLSTEELIAKDVGARMPEGGMAKLIAGLALLWSLFQLWIASPLPFMLRFGVFNNTEARSIHLSFALLLAFLAYPAFKRSPRDRVPLIDIALGLIAAASAGYLFLVYEQLAQRPGNLTTMDLVTACIGIPLLLEATRRALGPALAVIALIFLGYSLAGPYMPGLLAHRGVSFTALANHQWITTEGVFGIALGVSTSFVFLFVLFGALLERAGAGHYFIQLAFSLLGHFRGGPAKAAVVASGMTGLISGSSIANVVTTGTFTIPMMKRTGFSSEKAGAVEVASSVNGQIMPPVMGAAAFLMVEYVGIPYVEVIKHAFLPALISYIALVYIVHLESLKLGLTALPRANVAKPWMQRLIGFAFGAALISGVSLGVYYGLGWLKPALGDAAIWVIGALLTVIYLALLKIAASNPPLPAEDPDAPLEKLPQTRPVLLSGLHFLLPVVVLVWCLMVERLSPGLSAFWGSVMLIIILLTQRPLLSWMRRDGSHQHGGFMDGVIDLREGLIAGARNMIGIGIATAAAGIIVGAVSQTGVGLVLADLVELLSMGNLMLMLLLTASLSLILGMGLPTTANYIVVSSLLAPVVVALGQQNGLIVPLIAVHMFVFYFGIMADVTPPVGLASFAAAAVSKGDPIKTGVVAFYYSLRTAALPFLFIFNTDLLLIDVDFWHGVVIFIIATVAMLIFAAGTQGYFLVRSRWYENVLLLLVAFTLFRPGFWMDIVYDPYRDMPPTQLVQALEAVEEDSQLRLRIRGEDAVGDVRDFSLLVAIPNGDTGEEKLEKLGLMTYEEGGKVLIDSVTFGSPAAELGLQFDQEILAVRAPTDRMPKEWMWIPALLLFALVVWLQRRRKRD</sequence>
<feature type="transmembrane region" description="Helical" evidence="2">
    <location>
        <begin position="698"/>
        <end position="718"/>
    </location>
</feature>
<evidence type="ECO:0000313" key="4">
    <source>
        <dbReference type="EMBL" id="SHG58781.1"/>
    </source>
</evidence>
<feature type="transmembrane region" description="Helical" evidence="2">
    <location>
        <begin position="295"/>
        <end position="312"/>
    </location>
</feature>
<organism evidence="4 5">
    <name type="scientific">Stutzerimonas xanthomarina DSM 18231</name>
    <dbReference type="NCBI Taxonomy" id="1403346"/>
    <lineage>
        <taxon>Bacteria</taxon>
        <taxon>Pseudomonadati</taxon>
        <taxon>Pseudomonadota</taxon>
        <taxon>Gammaproteobacteria</taxon>
        <taxon>Pseudomonadales</taxon>
        <taxon>Pseudomonadaceae</taxon>
        <taxon>Stutzerimonas</taxon>
    </lineage>
</organism>
<evidence type="ECO:0000256" key="1">
    <source>
        <dbReference type="RuleBase" id="RU369079"/>
    </source>
</evidence>
<dbReference type="EMBL" id="FQXA01000001">
    <property type="protein sequence ID" value="SHG58781.1"/>
    <property type="molecule type" value="Genomic_DNA"/>
</dbReference>
<feature type="transmembrane region" description="Helical" evidence="2">
    <location>
        <begin position="828"/>
        <end position="844"/>
    </location>
</feature>
<keyword evidence="2" id="KW-0812">Transmembrane</keyword>
<dbReference type="Pfam" id="PF11874">
    <property type="entry name" value="DUF3394"/>
    <property type="match status" value="1"/>
</dbReference>
<keyword evidence="1" id="KW-0813">Transport</keyword>
<evidence type="ECO:0000256" key="2">
    <source>
        <dbReference type="SAM" id="Phobius"/>
    </source>
</evidence>
<comment type="subcellular location">
    <subcellularLocation>
        <location evidence="1">Cell inner membrane</location>
        <topology evidence="1">Multi-pass membrane protein</topology>
    </subcellularLocation>
</comment>
<feature type="transmembrane region" description="Helical" evidence="2">
    <location>
        <begin position="24"/>
        <end position="43"/>
    </location>
</feature>
<comment type="function">
    <text evidence="1">Part of the tripartite ATP-independent periplasmic (TRAP) transport system.</text>
</comment>
<dbReference type="NCBIfam" id="TIGR02123">
    <property type="entry name" value="TRAP_fused"/>
    <property type="match status" value="1"/>
</dbReference>
<feature type="transmembrane region" description="Helical" evidence="2">
    <location>
        <begin position="512"/>
        <end position="538"/>
    </location>
</feature>
<feature type="transmembrane region" description="Helical" evidence="2">
    <location>
        <begin position="636"/>
        <end position="655"/>
    </location>
</feature>
<dbReference type="InterPro" id="IPR011853">
    <property type="entry name" value="TRAP_DctM-Dct_fused"/>
</dbReference>
<protein>
    <submittedName>
        <fullName evidence="4">TRAP transporter, 4TM/12TM fusion protein</fullName>
    </submittedName>
</protein>
<name>A0A1M5L1A8_9GAMM</name>
<reference evidence="4 5" key="1">
    <citation type="submission" date="2016-11" db="EMBL/GenBank/DDBJ databases">
        <authorList>
            <person name="Jaros S."/>
            <person name="Januszkiewicz K."/>
            <person name="Wedrychowicz H."/>
        </authorList>
    </citation>
    <scope>NUCLEOTIDE SEQUENCE [LARGE SCALE GENOMIC DNA]</scope>
    <source>
        <strain evidence="4 5">DSM 18231</strain>
    </source>
</reference>
<dbReference type="GeneID" id="98635987"/>
<dbReference type="GO" id="GO:0005886">
    <property type="term" value="C:plasma membrane"/>
    <property type="evidence" value="ECO:0007669"/>
    <property type="project" value="UniProtKB-SubCell"/>
</dbReference>
<dbReference type="RefSeq" id="WP_073299231.1">
    <property type="nucleotide sequence ID" value="NZ_FQXA01000001.1"/>
</dbReference>
<feature type="transmembrane region" description="Helical" evidence="2">
    <location>
        <begin position="188"/>
        <end position="211"/>
    </location>
</feature>
<keyword evidence="1" id="KW-0997">Cell inner membrane</keyword>
<keyword evidence="1" id="KW-1003">Cell membrane</keyword>
<gene>
    <name evidence="4" type="ORF">SAMN02744645_0790</name>
</gene>
<feature type="transmembrane region" description="Helical" evidence="2">
    <location>
        <begin position="358"/>
        <end position="377"/>
    </location>
</feature>
<feature type="transmembrane region" description="Helical" evidence="2">
    <location>
        <begin position="146"/>
        <end position="168"/>
    </location>
</feature>
<dbReference type="InterPro" id="IPR010656">
    <property type="entry name" value="DctM"/>
</dbReference>
<dbReference type="AlphaFoldDB" id="A0A1M5L1A8"/>
<feature type="transmembrane region" description="Helical" evidence="2">
    <location>
        <begin position="433"/>
        <end position="452"/>
    </location>
</feature>
<dbReference type="PANTHER" id="PTHR43849">
    <property type="entry name" value="BLL3936 PROTEIN"/>
    <property type="match status" value="1"/>
</dbReference>
<dbReference type="InterPro" id="IPR021814">
    <property type="entry name" value="DUF3394"/>
</dbReference>
<evidence type="ECO:0000313" key="5">
    <source>
        <dbReference type="Proteomes" id="UP000184000"/>
    </source>
</evidence>
<feature type="transmembrane region" description="Helical" evidence="2">
    <location>
        <begin position="571"/>
        <end position="588"/>
    </location>
</feature>
<keyword evidence="2" id="KW-0472">Membrane</keyword>
<feature type="transmembrane region" description="Helical" evidence="2">
    <location>
        <begin position="318"/>
        <end position="338"/>
    </location>
</feature>
<feature type="transmembrane region" description="Helical" evidence="2">
    <location>
        <begin position="120"/>
        <end position="139"/>
    </location>
</feature>
<evidence type="ECO:0000259" key="3">
    <source>
        <dbReference type="Pfam" id="PF06808"/>
    </source>
</evidence>
<feature type="transmembrane region" description="Helical" evidence="2">
    <location>
        <begin position="389"/>
        <end position="406"/>
    </location>
</feature>
<accession>A0A1M5L1A8</accession>
<feature type="transmembrane region" description="Helical" evidence="2">
    <location>
        <begin position="544"/>
        <end position="564"/>
    </location>
</feature>
<dbReference type="GO" id="GO:0022857">
    <property type="term" value="F:transmembrane transporter activity"/>
    <property type="evidence" value="ECO:0007669"/>
    <property type="project" value="UniProtKB-UniRule"/>
</dbReference>
<proteinExistence type="predicted"/>
<dbReference type="Proteomes" id="UP000184000">
    <property type="component" value="Unassembled WGS sequence"/>
</dbReference>